<keyword evidence="3" id="KW-0547">Nucleotide-binding</keyword>
<dbReference type="Proteomes" id="UP000283497">
    <property type="component" value="Unassembled WGS sequence"/>
</dbReference>
<reference evidence="9 10" key="1">
    <citation type="submission" date="2018-08" db="EMBL/GenBank/DDBJ databases">
        <title>A genome reference for cultivated species of the human gut microbiota.</title>
        <authorList>
            <person name="Zou Y."/>
            <person name="Xue W."/>
            <person name="Luo G."/>
        </authorList>
    </citation>
    <scope>NUCLEOTIDE SEQUENCE [LARGE SCALE GENOMIC DNA]</scope>
    <source>
        <strain evidence="8 10">AF31-17AC</strain>
        <strain evidence="7 9">AF45-14BH</strain>
        <strain evidence="6 11">AM48-23BH</strain>
    </source>
</reference>
<evidence type="ECO:0000313" key="10">
    <source>
        <dbReference type="Proteomes" id="UP000283700"/>
    </source>
</evidence>
<evidence type="ECO:0000313" key="7">
    <source>
        <dbReference type="EMBL" id="RHK40909.1"/>
    </source>
</evidence>
<dbReference type="PANTHER" id="PTHR42734:SF17">
    <property type="entry name" value="METAL TRANSPORT SYSTEM ATP-BINDING PROTEIN TM_0124-RELATED"/>
    <property type="match status" value="1"/>
</dbReference>
<dbReference type="PROSITE" id="PS50893">
    <property type="entry name" value="ABC_TRANSPORTER_2"/>
    <property type="match status" value="1"/>
</dbReference>
<evidence type="ECO:0000256" key="2">
    <source>
        <dbReference type="ARBA" id="ARBA00022448"/>
    </source>
</evidence>
<sequence>MLECVKKCAGRNLEKEVEIQMAYITCKDLTLGYEGHAIVSDLNFKVSKGDYLCIVGENGTGKSTLIKTLLHLQDAISGDIITGDGLKAYEVGYLPQQTVVQKDFPATVEEIVLSGTLAKCGWRPFYRKAEKKLAEEKMKRMEVWNLRKSCYRNLSGGQQQRTLLARALCAASKVILLDEPVTGLDPKVTAEFYQVTKDLSEEGIAVIMVSHDVQALDYATHILHMQKKNSFYGTKEEYMNSDKWKLFKNAEENRIGGDKK</sequence>
<evidence type="ECO:0000259" key="5">
    <source>
        <dbReference type="PROSITE" id="PS50893"/>
    </source>
</evidence>
<accession>A0A413PZ03</accession>
<dbReference type="InterPro" id="IPR003593">
    <property type="entry name" value="AAA+_ATPase"/>
</dbReference>
<dbReference type="EMBL" id="QRQO01000003">
    <property type="protein sequence ID" value="RHN17227.1"/>
    <property type="molecule type" value="Genomic_DNA"/>
</dbReference>
<dbReference type="GO" id="GO:0016887">
    <property type="term" value="F:ATP hydrolysis activity"/>
    <property type="evidence" value="ECO:0007669"/>
    <property type="project" value="InterPro"/>
</dbReference>
<dbReference type="InterPro" id="IPR050153">
    <property type="entry name" value="Metal_Ion_Import_ABC"/>
</dbReference>
<dbReference type="SMART" id="SM00382">
    <property type="entry name" value="AAA"/>
    <property type="match status" value="1"/>
</dbReference>
<comment type="caution">
    <text evidence="6">The sequence shown here is derived from an EMBL/GenBank/DDBJ whole genome shotgun (WGS) entry which is preliminary data.</text>
</comment>
<dbReference type="PANTHER" id="PTHR42734">
    <property type="entry name" value="METAL TRANSPORT SYSTEM ATP-BINDING PROTEIN TM_0124-RELATED"/>
    <property type="match status" value="1"/>
</dbReference>
<keyword evidence="2" id="KW-0813">Transport</keyword>
<evidence type="ECO:0000313" key="8">
    <source>
        <dbReference type="EMBL" id="RHN17227.1"/>
    </source>
</evidence>
<dbReference type="Proteomes" id="UP000283700">
    <property type="component" value="Unassembled WGS sequence"/>
</dbReference>
<dbReference type="InterPro" id="IPR027417">
    <property type="entry name" value="P-loop_NTPase"/>
</dbReference>
<comment type="similarity">
    <text evidence="1">Belongs to the ABC transporter superfamily.</text>
</comment>
<dbReference type="EMBL" id="QSEP01000022">
    <property type="protein sequence ID" value="RGZ83950.1"/>
    <property type="molecule type" value="Genomic_DNA"/>
</dbReference>
<dbReference type="Proteomes" id="UP000286561">
    <property type="component" value="Unassembled WGS sequence"/>
</dbReference>
<dbReference type="Pfam" id="PF00005">
    <property type="entry name" value="ABC_tran"/>
    <property type="match status" value="1"/>
</dbReference>
<name>A0A413PZ03_9FIRM</name>
<dbReference type="Gene3D" id="3.40.50.300">
    <property type="entry name" value="P-loop containing nucleotide triphosphate hydrolases"/>
    <property type="match status" value="1"/>
</dbReference>
<evidence type="ECO:0000313" key="9">
    <source>
        <dbReference type="Proteomes" id="UP000283497"/>
    </source>
</evidence>
<evidence type="ECO:0000256" key="1">
    <source>
        <dbReference type="ARBA" id="ARBA00005417"/>
    </source>
</evidence>
<dbReference type="EMBL" id="QRNJ01000008">
    <property type="protein sequence ID" value="RHK40909.1"/>
    <property type="molecule type" value="Genomic_DNA"/>
</dbReference>
<gene>
    <name evidence="7" type="ORF">DW068_03430</name>
    <name evidence="6" type="ORF">DW972_05465</name>
    <name evidence="8" type="ORF">DWZ29_01860</name>
</gene>
<feature type="domain" description="ABC transporter" evidence="5">
    <location>
        <begin position="24"/>
        <end position="252"/>
    </location>
</feature>
<dbReference type="GO" id="GO:0005524">
    <property type="term" value="F:ATP binding"/>
    <property type="evidence" value="ECO:0007669"/>
    <property type="project" value="UniProtKB-KW"/>
</dbReference>
<proteinExistence type="inferred from homology"/>
<dbReference type="SUPFAM" id="SSF52540">
    <property type="entry name" value="P-loop containing nucleoside triphosphate hydrolases"/>
    <property type="match status" value="1"/>
</dbReference>
<dbReference type="InterPro" id="IPR003439">
    <property type="entry name" value="ABC_transporter-like_ATP-bd"/>
</dbReference>
<evidence type="ECO:0000256" key="4">
    <source>
        <dbReference type="ARBA" id="ARBA00022840"/>
    </source>
</evidence>
<evidence type="ECO:0000256" key="3">
    <source>
        <dbReference type="ARBA" id="ARBA00022741"/>
    </source>
</evidence>
<keyword evidence="4 6" id="KW-0067">ATP-binding</keyword>
<organism evidence="6 11">
    <name type="scientific">Anaerobutyricum hallii</name>
    <dbReference type="NCBI Taxonomy" id="39488"/>
    <lineage>
        <taxon>Bacteria</taxon>
        <taxon>Bacillati</taxon>
        <taxon>Bacillota</taxon>
        <taxon>Clostridia</taxon>
        <taxon>Lachnospirales</taxon>
        <taxon>Lachnospiraceae</taxon>
        <taxon>Anaerobutyricum</taxon>
    </lineage>
</organism>
<protein>
    <submittedName>
        <fullName evidence="6">Metal ABC transporter ATP-binding protein</fullName>
    </submittedName>
</protein>
<evidence type="ECO:0000313" key="11">
    <source>
        <dbReference type="Proteomes" id="UP000286561"/>
    </source>
</evidence>
<evidence type="ECO:0000313" key="6">
    <source>
        <dbReference type="EMBL" id="RGZ83950.1"/>
    </source>
</evidence>
<dbReference type="AlphaFoldDB" id="A0A413PZ03"/>